<dbReference type="PANTHER" id="PTHR42973">
    <property type="entry name" value="BINDING OXIDOREDUCTASE, PUTATIVE (AFU_ORTHOLOGUE AFUA_1G17690)-RELATED"/>
    <property type="match status" value="1"/>
</dbReference>
<protein>
    <submittedName>
        <fullName evidence="8">FAD_binding_4 domain-containing protein</fullName>
    </submittedName>
</protein>
<dbReference type="GO" id="GO:0016491">
    <property type="term" value="F:oxidoreductase activity"/>
    <property type="evidence" value="ECO:0007669"/>
    <property type="project" value="UniProtKB-KW"/>
</dbReference>
<accession>A0A183CRF2</accession>
<keyword evidence="5" id="KW-0560">Oxidoreductase</keyword>
<dbReference type="Pfam" id="PF01565">
    <property type="entry name" value="FAD_binding_4"/>
    <property type="match status" value="1"/>
</dbReference>
<reference evidence="8" key="3">
    <citation type="submission" date="2016-06" db="UniProtKB">
        <authorList>
            <consortium name="WormBaseParasite"/>
        </authorList>
    </citation>
    <scope>IDENTIFICATION</scope>
</reference>
<dbReference type="InterPro" id="IPR006094">
    <property type="entry name" value="Oxid_FAD_bind_N"/>
</dbReference>
<dbReference type="InterPro" id="IPR036318">
    <property type="entry name" value="FAD-bd_PCMH-like_sf"/>
</dbReference>
<dbReference type="InterPro" id="IPR050416">
    <property type="entry name" value="FAD-linked_Oxidoreductase"/>
</dbReference>
<evidence type="ECO:0000259" key="6">
    <source>
        <dbReference type="Pfam" id="PF01565"/>
    </source>
</evidence>
<dbReference type="InterPro" id="IPR016169">
    <property type="entry name" value="FAD-bd_PCMH_sub2"/>
</dbReference>
<reference evidence="7" key="1">
    <citation type="submission" date="2013-12" db="EMBL/GenBank/DDBJ databases">
        <authorList>
            <person name="Aslett M."/>
        </authorList>
    </citation>
    <scope>NUCLEOTIDE SEQUENCE [LARGE SCALE GENOMIC DNA]</scope>
    <source>
        <strain evidence="7">Lindley</strain>
    </source>
</reference>
<comment type="similarity">
    <text evidence="2">Belongs to the oxygen-dependent FAD-linked oxidoreductase family.</text>
</comment>
<dbReference type="WBParaSite" id="GPLIN_001546000">
    <property type="protein sequence ID" value="GPLIN_001546000"/>
    <property type="gene ID" value="GPLIN_001546000"/>
</dbReference>
<dbReference type="GO" id="GO:0050660">
    <property type="term" value="F:flavin adenine dinucleotide binding"/>
    <property type="evidence" value="ECO:0007669"/>
    <property type="project" value="InterPro"/>
</dbReference>
<organism evidence="7 8">
    <name type="scientific">Globodera pallida</name>
    <name type="common">Potato cyst nematode worm</name>
    <name type="synonym">Heterodera pallida</name>
    <dbReference type="NCBI Taxonomy" id="36090"/>
    <lineage>
        <taxon>Eukaryota</taxon>
        <taxon>Metazoa</taxon>
        <taxon>Ecdysozoa</taxon>
        <taxon>Nematoda</taxon>
        <taxon>Chromadorea</taxon>
        <taxon>Rhabditida</taxon>
        <taxon>Tylenchina</taxon>
        <taxon>Tylenchomorpha</taxon>
        <taxon>Tylenchoidea</taxon>
        <taxon>Heteroderidae</taxon>
        <taxon>Heteroderinae</taxon>
        <taxon>Globodera</taxon>
    </lineage>
</organism>
<keyword evidence="4" id="KW-0274">FAD</keyword>
<dbReference type="SUPFAM" id="SSF56176">
    <property type="entry name" value="FAD-binding/transporter-associated domain-like"/>
    <property type="match status" value="1"/>
</dbReference>
<evidence type="ECO:0000256" key="5">
    <source>
        <dbReference type="ARBA" id="ARBA00023002"/>
    </source>
</evidence>
<evidence type="ECO:0000256" key="2">
    <source>
        <dbReference type="ARBA" id="ARBA00005466"/>
    </source>
</evidence>
<dbReference type="AlphaFoldDB" id="A0A183CRF2"/>
<reference evidence="7" key="2">
    <citation type="submission" date="2014-05" db="EMBL/GenBank/DDBJ databases">
        <title>The genome and life-stage specific transcriptomes of Globodera pallida elucidate key aspects of plant parasitism by a cyst nematode.</title>
        <authorList>
            <person name="Cotton J.A."/>
            <person name="Lilley C.J."/>
            <person name="Jones L.M."/>
            <person name="Kikuchi T."/>
            <person name="Reid A.J."/>
            <person name="Thorpe P."/>
            <person name="Tsai I.J."/>
            <person name="Beasley H."/>
            <person name="Blok V."/>
            <person name="Cock P.J.A."/>
            <person name="Van den Akker S.E."/>
            <person name="Holroyd N."/>
            <person name="Hunt M."/>
            <person name="Mantelin S."/>
            <person name="Naghra H."/>
            <person name="Pain A."/>
            <person name="Palomares-Rius J.E."/>
            <person name="Zarowiecki M."/>
            <person name="Berriman M."/>
            <person name="Jones J.T."/>
            <person name="Urwin P.E."/>
        </authorList>
    </citation>
    <scope>NUCLEOTIDE SEQUENCE [LARGE SCALE GENOMIC DNA]</scope>
    <source>
        <strain evidence="7">Lindley</strain>
    </source>
</reference>
<dbReference type="PANTHER" id="PTHR42973:SF39">
    <property type="entry name" value="FAD-BINDING PCMH-TYPE DOMAIN-CONTAINING PROTEIN"/>
    <property type="match status" value="1"/>
</dbReference>
<dbReference type="Gene3D" id="3.30.465.10">
    <property type="match status" value="1"/>
</dbReference>
<feature type="domain" description="FAD linked oxidase N-terminal" evidence="6">
    <location>
        <begin position="9"/>
        <end position="53"/>
    </location>
</feature>
<comment type="cofactor">
    <cofactor evidence="1">
        <name>FAD</name>
        <dbReference type="ChEBI" id="CHEBI:57692"/>
    </cofactor>
</comment>
<sequence>MPRCLILSVYSNVHVGGHVQTGGYGVVIRAFGLFADHVTGLDMVTSDGKAVHVQPDSQNKTIRDLFYAVLGGSPGNFAVLTHVTIKPIQDKDHPNSVGFRATYLVSCLHLMALISFI</sequence>
<name>A0A183CRF2_GLOPA</name>
<keyword evidence="3" id="KW-0285">Flavoprotein</keyword>
<evidence type="ECO:0000256" key="3">
    <source>
        <dbReference type="ARBA" id="ARBA00022630"/>
    </source>
</evidence>
<evidence type="ECO:0000313" key="8">
    <source>
        <dbReference type="WBParaSite" id="GPLIN_001546000"/>
    </source>
</evidence>
<evidence type="ECO:0000256" key="4">
    <source>
        <dbReference type="ARBA" id="ARBA00022827"/>
    </source>
</evidence>
<proteinExistence type="inferred from homology"/>
<keyword evidence="7" id="KW-1185">Reference proteome</keyword>
<evidence type="ECO:0000313" key="7">
    <source>
        <dbReference type="Proteomes" id="UP000050741"/>
    </source>
</evidence>
<dbReference type="Proteomes" id="UP000050741">
    <property type="component" value="Unassembled WGS sequence"/>
</dbReference>
<evidence type="ECO:0000256" key="1">
    <source>
        <dbReference type="ARBA" id="ARBA00001974"/>
    </source>
</evidence>